<keyword evidence="2" id="KW-1185">Reference proteome</keyword>
<protein>
    <submittedName>
        <fullName evidence="1">Uncharacterized protein</fullName>
    </submittedName>
</protein>
<evidence type="ECO:0000313" key="1">
    <source>
        <dbReference type="EMBL" id="KAL2273506.1"/>
    </source>
</evidence>
<evidence type="ECO:0000313" key="2">
    <source>
        <dbReference type="Proteomes" id="UP001600888"/>
    </source>
</evidence>
<sequence length="730" mass="79628">MIEFLDAFRAIHLRDSRLQMLQCWCYEAGLTRFHNSITALAKWMESAEDGIAALYLLPTTRDAEFAIAHLEADSGLAPLVSSTSPEAKRVLVKSFQQCGSKRLIGKMLALQDLVILVDLGAGVTSSYVSAMAATLFTELHPRNLSPLRTFSIVVLQEMTVDNTIGNYIFDHELVSLAVQHKGWQVTFGNAKTGSHPELKSHAMVPGCTFSDAGFEKAQIENSRDVLQEWYQQAVADGRADKAYKAVVLMSRPRFERLMGSVKFAKARSFFIHDGTPANLVQAICEDEEPGLAVVGIATEACILPRVKGMRLVIVDSTADGPVFDIEVGHAIAREKDATFMRAVQFLDIVHGAADLDLWILWDSSEHRPEVPVLFPFHHTDEMFHLIIRLADICPGHRLEEVPCLPLPREMPVLFERVRRLRLWGILEHTGSDASLAVTLTEGKGRLVSELAQHESNIHSLLLLAGAADPHPALPAQARHLLVWLAVVIAHDPRSILAHLKDLHHGSPPGGPTSAMAQRGSVWSAFQGVRHFSRRNDGNETKGPQAHAVEGAEAQQVLDRVAFWVGKLSLPVVSPETTAPEDVAGRDKALVERQLVCAFIFNIAIFDKVATKLADLLSGTELCLGDDARANLVAAGQTSQAQVVYAVYTDLHSSARGISPRNLTIVPGSAVYAELAKIAPRRHALPGPSRIDLAILRTRTARPVAPQQAPAGSSSAQVDVVDGEVEARVLD</sequence>
<comment type="caution">
    <text evidence="1">The sequence shown here is derived from an EMBL/GenBank/DDBJ whole genome shotgun (WGS) entry which is preliminary data.</text>
</comment>
<organism evidence="1 2">
    <name type="scientific">Diaporthe vaccinii</name>
    <dbReference type="NCBI Taxonomy" id="105482"/>
    <lineage>
        <taxon>Eukaryota</taxon>
        <taxon>Fungi</taxon>
        <taxon>Dikarya</taxon>
        <taxon>Ascomycota</taxon>
        <taxon>Pezizomycotina</taxon>
        <taxon>Sordariomycetes</taxon>
        <taxon>Sordariomycetidae</taxon>
        <taxon>Diaporthales</taxon>
        <taxon>Diaporthaceae</taxon>
        <taxon>Diaporthe</taxon>
        <taxon>Diaporthe eres species complex</taxon>
    </lineage>
</organism>
<accession>A0ABR4DT47</accession>
<dbReference type="EMBL" id="JBAWTH010000185">
    <property type="protein sequence ID" value="KAL2273506.1"/>
    <property type="molecule type" value="Genomic_DNA"/>
</dbReference>
<name>A0ABR4DT47_9PEZI</name>
<dbReference type="Proteomes" id="UP001600888">
    <property type="component" value="Unassembled WGS sequence"/>
</dbReference>
<reference evidence="1 2" key="1">
    <citation type="submission" date="2024-03" db="EMBL/GenBank/DDBJ databases">
        <title>A high-quality draft genome sequence of Diaporthe vaccinii, a causative agent of upright dieback and viscid rot disease in cranberry plants.</title>
        <authorList>
            <person name="Sarrasin M."/>
            <person name="Lang B.F."/>
            <person name="Burger G."/>
        </authorList>
    </citation>
    <scope>NUCLEOTIDE SEQUENCE [LARGE SCALE GENOMIC DNA]</scope>
    <source>
        <strain evidence="1 2">IS7</strain>
    </source>
</reference>
<gene>
    <name evidence="1" type="ORF">FJTKL_04495</name>
</gene>
<proteinExistence type="predicted"/>